<comment type="cofactor">
    <cofactor evidence="1 8">
        <name>heme</name>
        <dbReference type="ChEBI" id="CHEBI:30413"/>
    </cofactor>
</comment>
<name>A0A2W0H717_9BACI</name>
<reference evidence="9 10" key="1">
    <citation type="submission" date="2017-10" db="EMBL/GenBank/DDBJ databases">
        <title>Bacillus sp. nov., a halophilic bacterium isolated from a Yangshapao Lake.</title>
        <authorList>
            <person name="Wang H."/>
        </authorList>
    </citation>
    <scope>NUCLEOTIDE SEQUENCE [LARGE SCALE GENOMIC DNA]</scope>
    <source>
        <strain evidence="9 10">YSP-3</strain>
    </source>
</reference>
<dbReference type="AlphaFoldDB" id="A0A2W0H717"/>
<dbReference type="Gene3D" id="1.10.630.10">
    <property type="entry name" value="Cytochrome P450"/>
    <property type="match status" value="1"/>
</dbReference>
<feature type="binding site" description="axial binding residue" evidence="8">
    <location>
        <position position="365"/>
    </location>
    <ligand>
        <name>heme</name>
        <dbReference type="ChEBI" id="CHEBI:30413"/>
    </ligand>
    <ligandPart>
        <name>Fe</name>
        <dbReference type="ChEBI" id="CHEBI:18248"/>
    </ligandPart>
</feature>
<keyword evidence="10" id="KW-1185">Reference proteome</keyword>
<gene>
    <name evidence="9" type="ORF">CR205_13935</name>
</gene>
<accession>A0A2W0H717</accession>
<dbReference type="InterPro" id="IPR036396">
    <property type="entry name" value="Cyt_P450_sf"/>
</dbReference>
<evidence type="ECO:0000256" key="3">
    <source>
        <dbReference type="ARBA" id="ARBA00022617"/>
    </source>
</evidence>
<evidence type="ECO:0000313" key="9">
    <source>
        <dbReference type="EMBL" id="PYZ96781.1"/>
    </source>
</evidence>
<dbReference type="Proteomes" id="UP000248066">
    <property type="component" value="Unassembled WGS sequence"/>
</dbReference>
<dbReference type="Pfam" id="PF00067">
    <property type="entry name" value="p450"/>
    <property type="match status" value="1"/>
</dbReference>
<dbReference type="InterPro" id="IPR001128">
    <property type="entry name" value="Cyt_P450"/>
</dbReference>
<proteinExistence type="inferred from homology"/>
<protein>
    <submittedName>
        <fullName evidence="9">Cytochrome P450</fullName>
    </submittedName>
</protein>
<organism evidence="9 10">
    <name type="scientific">Alteribacter lacisalsi</name>
    <dbReference type="NCBI Taxonomy" id="2045244"/>
    <lineage>
        <taxon>Bacteria</taxon>
        <taxon>Bacillati</taxon>
        <taxon>Bacillota</taxon>
        <taxon>Bacilli</taxon>
        <taxon>Bacillales</taxon>
        <taxon>Bacillaceae</taxon>
        <taxon>Alteribacter</taxon>
    </lineage>
</organism>
<sequence length="419" mass="48095">MNVKTPVPKEKTLDSTLALLKEGFHFLPSRRSELESDIFETRLVGQKAVVICGEKAAELFYDEALMKRDGAAPKPLEKSLLGEGGLHGLDDEAHKHRKRMFLSMVTPERLEDMKRLVRDELNRKADEWVNRDHVVFFEEMNDVLAVSGMRWAGLPLEDQDVKQRTRELAEMVDSFGGSLSRFRKGVKARQSQEKWVEGIIKAVRKGEMKLPENTAAYIVATHREMDGKQLPLQTAAVELNNSYRPLMATAYLLTFGAAAMHEHPDTVKKIRSGGEEYSKMFAQEVRRYYPFVPAMAAKARKDFSWNDYKFKKGTKVILDIYGTNRHPDSWENPESFIPERFKNWNESPFSFVPQGGGDHHMGHRCAGEWMTVLVMREVFKFLAEEVTYDVPEQDLSYDMHRMPTLPKSGFVMTNVKRKG</sequence>
<keyword evidence="3 8" id="KW-0349">Heme</keyword>
<keyword evidence="4 8" id="KW-0479">Metal-binding</keyword>
<dbReference type="SUPFAM" id="SSF48264">
    <property type="entry name" value="Cytochrome P450"/>
    <property type="match status" value="1"/>
</dbReference>
<dbReference type="InterPro" id="IPR002401">
    <property type="entry name" value="Cyt_P450_E_grp-I"/>
</dbReference>
<dbReference type="RefSeq" id="WP_110520719.1">
    <property type="nucleotide sequence ID" value="NZ_PDOF01000002.1"/>
</dbReference>
<evidence type="ECO:0000256" key="2">
    <source>
        <dbReference type="ARBA" id="ARBA00010617"/>
    </source>
</evidence>
<dbReference type="GO" id="GO:0016125">
    <property type="term" value="P:sterol metabolic process"/>
    <property type="evidence" value="ECO:0007669"/>
    <property type="project" value="TreeGrafter"/>
</dbReference>
<keyword evidence="5" id="KW-0560">Oxidoreductase</keyword>
<comment type="similarity">
    <text evidence="2">Belongs to the cytochrome P450 family.</text>
</comment>
<dbReference type="CDD" id="cd11067">
    <property type="entry name" value="CYP152"/>
    <property type="match status" value="1"/>
</dbReference>
<evidence type="ECO:0000256" key="5">
    <source>
        <dbReference type="ARBA" id="ARBA00023002"/>
    </source>
</evidence>
<dbReference type="OrthoDB" id="9764248at2"/>
<dbReference type="GO" id="GO:0016705">
    <property type="term" value="F:oxidoreductase activity, acting on paired donors, with incorporation or reduction of molecular oxygen"/>
    <property type="evidence" value="ECO:0007669"/>
    <property type="project" value="InterPro"/>
</dbReference>
<evidence type="ECO:0000256" key="8">
    <source>
        <dbReference type="PIRSR" id="PIRSR602401-1"/>
    </source>
</evidence>
<dbReference type="GO" id="GO:0004497">
    <property type="term" value="F:monooxygenase activity"/>
    <property type="evidence" value="ECO:0007669"/>
    <property type="project" value="UniProtKB-KW"/>
</dbReference>
<evidence type="ECO:0000256" key="4">
    <source>
        <dbReference type="ARBA" id="ARBA00022723"/>
    </source>
</evidence>
<evidence type="ECO:0000256" key="1">
    <source>
        <dbReference type="ARBA" id="ARBA00001971"/>
    </source>
</evidence>
<keyword evidence="7" id="KW-0503">Monooxygenase</keyword>
<keyword evidence="6 8" id="KW-0408">Iron</keyword>
<dbReference type="EMBL" id="PDOF01000002">
    <property type="protein sequence ID" value="PYZ96781.1"/>
    <property type="molecule type" value="Genomic_DNA"/>
</dbReference>
<dbReference type="GO" id="GO:0005506">
    <property type="term" value="F:iron ion binding"/>
    <property type="evidence" value="ECO:0007669"/>
    <property type="project" value="InterPro"/>
</dbReference>
<comment type="caution">
    <text evidence="9">The sequence shown here is derived from an EMBL/GenBank/DDBJ whole genome shotgun (WGS) entry which is preliminary data.</text>
</comment>
<evidence type="ECO:0000313" key="10">
    <source>
        <dbReference type="Proteomes" id="UP000248066"/>
    </source>
</evidence>
<evidence type="ECO:0000256" key="7">
    <source>
        <dbReference type="ARBA" id="ARBA00023033"/>
    </source>
</evidence>
<evidence type="ECO:0000256" key="6">
    <source>
        <dbReference type="ARBA" id="ARBA00023004"/>
    </source>
</evidence>
<dbReference type="GO" id="GO:0020037">
    <property type="term" value="F:heme binding"/>
    <property type="evidence" value="ECO:0007669"/>
    <property type="project" value="InterPro"/>
</dbReference>
<dbReference type="PANTHER" id="PTHR24286">
    <property type="entry name" value="CYTOCHROME P450 26"/>
    <property type="match status" value="1"/>
</dbReference>
<dbReference type="PRINTS" id="PR00463">
    <property type="entry name" value="EP450I"/>
</dbReference>
<dbReference type="PANTHER" id="PTHR24286:SF24">
    <property type="entry name" value="LANOSTEROL 14-ALPHA DEMETHYLASE"/>
    <property type="match status" value="1"/>
</dbReference>